<dbReference type="SUPFAM" id="SSF52540">
    <property type="entry name" value="P-loop containing nucleoside triphosphate hydrolases"/>
    <property type="match status" value="1"/>
</dbReference>
<dbReference type="Proteomes" id="UP000007635">
    <property type="component" value="Chromosome XI"/>
</dbReference>
<dbReference type="InterPro" id="IPR013761">
    <property type="entry name" value="SAM/pointed_sf"/>
</dbReference>
<proteinExistence type="predicted"/>
<dbReference type="GeneTree" id="ENSGT00390000007091"/>
<feature type="domain" description="Dynamin N-terminal" evidence="3">
    <location>
        <begin position="171"/>
        <end position="392"/>
    </location>
</feature>
<keyword evidence="1" id="KW-0175">Coiled coil</keyword>
<evidence type="ECO:0000256" key="2">
    <source>
        <dbReference type="SAM" id="MobiDB-lite"/>
    </source>
</evidence>
<dbReference type="InterPro" id="IPR027417">
    <property type="entry name" value="P-loop_NTPase"/>
</dbReference>
<dbReference type="PANTHER" id="PTHR47308:SF1">
    <property type="entry name" value="NUCLEAR GTPASE SLIP-GC"/>
    <property type="match status" value="1"/>
</dbReference>
<dbReference type="PANTHER" id="PTHR47308">
    <property type="entry name" value="NUCLEAR GTPASE SLIP-GC"/>
    <property type="match status" value="1"/>
</dbReference>
<evidence type="ECO:0000313" key="5">
    <source>
        <dbReference type="Proteomes" id="UP000007635"/>
    </source>
</evidence>
<evidence type="ECO:0000313" key="4">
    <source>
        <dbReference type="Ensembl" id="ENSGACP00000040379.1"/>
    </source>
</evidence>
<accession>A0AAQ4PNA7</accession>
<reference evidence="4 5" key="1">
    <citation type="journal article" date="2021" name="G3 (Bethesda)">
        <title>Improved contiguity of the threespine stickleback genome using long-read sequencing.</title>
        <authorList>
            <person name="Nath S."/>
            <person name="Shaw D.E."/>
            <person name="White M.A."/>
        </authorList>
    </citation>
    <scope>NUCLEOTIDE SEQUENCE [LARGE SCALE GENOMIC DNA]</scope>
    <source>
        <strain evidence="4 5">Lake Benthic</strain>
    </source>
</reference>
<evidence type="ECO:0000256" key="1">
    <source>
        <dbReference type="SAM" id="Coils"/>
    </source>
</evidence>
<dbReference type="Gene3D" id="1.10.150.50">
    <property type="entry name" value="Transcription Factor, Ets-1"/>
    <property type="match status" value="1"/>
</dbReference>
<dbReference type="AlphaFoldDB" id="A0AAQ4PNA7"/>
<dbReference type="InterPro" id="IPR053082">
    <property type="entry name" value="Nuclear_GTPase_SLIP-GC"/>
</dbReference>
<sequence length="819" mass="93956">MRKFPFVVMNDFVRDKLTEWGLLEWIETFEEEGVDEESFYSLEDQEIAELIPKVGPRSRFKKRLKLLKKEQNTANPDTADAPAQVIPSPSGTSNEGKRKSDLQGESNQQQSPTKKKRLAKGPGAYSEEIIQADVENIMRCVLKKIPDQGNNLNDFLRRKIHDLKTDKREVVGVFGQTGAGKSSLINAVIGLKKFLPSGSISACTSVSIKVEANMQNSNYEAIIEFITKEEWRDELWFSINFRLEDEEDDSEYRDIDEKLSALYGEDWKEKSDLMDAKYFKEIPEFLLSKEKILTTDKAKDLPEKLIRYTRTKQDNAEDKGTKRWYWPLVKCVTIKVPNADLLKHVTLVDLPGSGDSNKSRDKIWKTVVGSCSTIWIVADINRAASDKEAWDILKDACSYMGNGGQCNQIHFICTKSDPHSDADDTSKAGIRDFILKRNQQAKAKVKQEFNQLNEVKKHFSNESFEHSFKIFTVSSVEFLNPKHLNKEQTEIPKLQEFLQELNDCHRETLNYVSGARGILSLIQGASHRGGSEIKKDVCTILEEKMTDELEKVHKQMEETYQAFEKCLSAGVEKSESHCERALESVINPRKPGGGFHKTLRCLVEHNGIQNAGRKKNKKKKKQINLNMALSSYLTESIDEKFKETFPNEVNCGPFNGKLNSFSLDTKRMKMNPEYKDVELQLEFLNAEEIKMKKKLVKIIRERKKTIYSSLMTTVEESMQKCYDDAKGIRGKHSLNNMRETMRKHVHDSKNIMFKNARKVMLNQLRELRDDILKDLKETMQESIELSLKTDGYSIPDVAEELNMVKNHYKGLKGSAEDDQ</sequence>
<dbReference type="InterPro" id="IPR045063">
    <property type="entry name" value="Dynamin_N"/>
</dbReference>
<reference evidence="4" key="3">
    <citation type="submission" date="2025-09" db="UniProtKB">
        <authorList>
            <consortium name="Ensembl"/>
        </authorList>
    </citation>
    <scope>IDENTIFICATION</scope>
</reference>
<dbReference type="GO" id="GO:0003924">
    <property type="term" value="F:GTPase activity"/>
    <property type="evidence" value="ECO:0007669"/>
    <property type="project" value="TreeGrafter"/>
</dbReference>
<feature type="region of interest" description="Disordered" evidence="2">
    <location>
        <begin position="71"/>
        <end position="122"/>
    </location>
</feature>
<feature type="compositionally biased region" description="Polar residues" evidence="2">
    <location>
        <begin position="103"/>
        <end position="112"/>
    </location>
</feature>
<dbReference type="Ensembl" id="ENSGACT00000035208.1">
    <property type="protein sequence ID" value="ENSGACP00000040379.1"/>
    <property type="gene ID" value="ENSGACG00000011412.2"/>
</dbReference>
<dbReference type="Gene3D" id="3.40.50.300">
    <property type="entry name" value="P-loop containing nucleotide triphosphate hydrolases"/>
    <property type="match status" value="2"/>
</dbReference>
<evidence type="ECO:0000259" key="3">
    <source>
        <dbReference type="Pfam" id="PF00350"/>
    </source>
</evidence>
<reference evidence="4" key="2">
    <citation type="submission" date="2025-08" db="UniProtKB">
        <authorList>
            <consortium name="Ensembl"/>
        </authorList>
    </citation>
    <scope>IDENTIFICATION</scope>
</reference>
<protein>
    <recommendedName>
        <fullName evidence="3">Dynamin N-terminal domain-containing protein</fullName>
    </recommendedName>
</protein>
<keyword evidence="5" id="KW-1185">Reference proteome</keyword>
<name>A0AAQ4PNA7_GASAC</name>
<dbReference type="Pfam" id="PF00350">
    <property type="entry name" value="Dynamin_N"/>
    <property type="match status" value="1"/>
</dbReference>
<organism evidence="4 5">
    <name type="scientific">Gasterosteus aculeatus aculeatus</name>
    <name type="common">three-spined stickleback</name>
    <dbReference type="NCBI Taxonomy" id="481459"/>
    <lineage>
        <taxon>Eukaryota</taxon>
        <taxon>Metazoa</taxon>
        <taxon>Chordata</taxon>
        <taxon>Craniata</taxon>
        <taxon>Vertebrata</taxon>
        <taxon>Euteleostomi</taxon>
        <taxon>Actinopterygii</taxon>
        <taxon>Neopterygii</taxon>
        <taxon>Teleostei</taxon>
        <taxon>Neoteleostei</taxon>
        <taxon>Acanthomorphata</taxon>
        <taxon>Eupercaria</taxon>
        <taxon>Perciformes</taxon>
        <taxon>Cottioidei</taxon>
        <taxon>Gasterosteales</taxon>
        <taxon>Gasterosteidae</taxon>
        <taxon>Gasterosteus</taxon>
    </lineage>
</organism>
<feature type="coiled-coil region" evidence="1">
    <location>
        <begin position="435"/>
        <end position="462"/>
    </location>
</feature>